<reference evidence="2" key="1">
    <citation type="submission" date="2019-07" db="EMBL/GenBank/DDBJ databases">
        <title>Bacillus alkalisoli sp. nov. isolated from saline soil.</title>
        <authorList>
            <person name="Sun J.-Q."/>
            <person name="Xu L."/>
        </authorList>
    </citation>
    <scope>NUCLEOTIDE SEQUENCE [LARGE SCALE GENOMIC DNA]</scope>
    <source>
        <strain evidence="2">M4U3P1</strain>
    </source>
</reference>
<dbReference type="RefSeq" id="WP_176008601.1">
    <property type="nucleotide sequence ID" value="NZ_CP041372.2"/>
</dbReference>
<organism evidence="1 2">
    <name type="scientific">Paenalkalicoccus suaedae</name>
    <dbReference type="NCBI Taxonomy" id="2592382"/>
    <lineage>
        <taxon>Bacteria</taxon>
        <taxon>Bacillati</taxon>
        <taxon>Bacillota</taxon>
        <taxon>Bacilli</taxon>
        <taxon>Bacillales</taxon>
        <taxon>Bacillaceae</taxon>
        <taxon>Paenalkalicoccus</taxon>
    </lineage>
</organism>
<proteinExistence type="predicted"/>
<evidence type="ECO:0000313" key="2">
    <source>
        <dbReference type="Proteomes" id="UP000318138"/>
    </source>
</evidence>
<sequence>MSQNTTKIVPLVDLDTSIVETYINEWTRNDTYSMSYFSRGMKSPQPKAQLAILEDEQPKGFLIAWTSSIHPACTYVSIISSENEHTYIKALLIEELRRNDGVRFPLQTTVLEEEYEIVNFYRSRQFTVLRKTYLPSLAIKEVKSTNSFHIKNGMIDLTSIANNKDLREQLVILVKDCYERAHLGNQVAALTLDQWEDLIFSSDLIKTGSFIYVDELGVRSFAMLHEGDIDASYELGWRGARDTTYIRDIEELTQAQIEIAYQHGVDVLEAEIDTTDPYAMHMLSAFAFENRETLVTFQLKQRKSIKVE</sequence>
<name>A0A859FEB3_9BACI</name>
<keyword evidence="2" id="KW-1185">Reference proteome</keyword>
<evidence type="ECO:0000313" key="1">
    <source>
        <dbReference type="EMBL" id="QKS70566.1"/>
    </source>
</evidence>
<protein>
    <submittedName>
        <fullName evidence="1">Uncharacterized protein</fullName>
    </submittedName>
</protein>
<accession>A0A859FEB3</accession>
<dbReference type="KEGG" id="psua:FLK61_27845"/>
<dbReference type="EMBL" id="CP041372">
    <property type="protein sequence ID" value="QKS70566.1"/>
    <property type="molecule type" value="Genomic_DNA"/>
</dbReference>
<gene>
    <name evidence="1" type="ORF">FLK61_27845</name>
</gene>
<dbReference type="Proteomes" id="UP000318138">
    <property type="component" value="Chromosome"/>
</dbReference>
<dbReference type="AlphaFoldDB" id="A0A859FEB3"/>